<keyword evidence="3" id="KW-1185">Reference proteome</keyword>
<feature type="compositionally biased region" description="Basic and acidic residues" evidence="1">
    <location>
        <begin position="29"/>
        <end position="38"/>
    </location>
</feature>
<sequence>MEIVIRLNPFLGEPAPGRIAICSISSEGSEEKASEGRKQRTSTIDRQGVKSYSRDVKDSAMEMELWKDRRYVKVVLVSGALGVQAEPLNYCRLN</sequence>
<dbReference type="EMBL" id="JAMWBK010000001">
    <property type="protein sequence ID" value="KAJ8908871.1"/>
    <property type="molecule type" value="Genomic_DNA"/>
</dbReference>
<comment type="caution">
    <text evidence="2">The sequence shown here is derived from an EMBL/GenBank/DDBJ whole genome shotgun (WGS) entry which is preliminary data.</text>
</comment>
<reference evidence="2 3" key="1">
    <citation type="journal article" date="2023" name="Nat. Commun.">
        <title>Origin of minicircular mitochondrial genomes in red algae.</title>
        <authorList>
            <person name="Lee Y."/>
            <person name="Cho C.H."/>
            <person name="Lee Y.M."/>
            <person name="Park S.I."/>
            <person name="Yang J.H."/>
            <person name="West J.A."/>
            <person name="Bhattacharya D."/>
            <person name="Yoon H.S."/>
        </authorList>
    </citation>
    <scope>NUCLEOTIDE SEQUENCE [LARGE SCALE GENOMIC DNA]</scope>
    <source>
        <strain evidence="2 3">CCMP1338</strain>
        <tissue evidence="2">Whole cell</tissue>
    </source>
</reference>
<feature type="region of interest" description="Disordered" evidence="1">
    <location>
        <begin position="26"/>
        <end position="50"/>
    </location>
</feature>
<proteinExistence type="predicted"/>
<evidence type="ECO:0000256" key="1">
    <source>
        <dbReference type="SAM" id="MobiDB-lite"/>
    </source>
</evidence>
<gene>
    <name evidence="2" type="ORF">NDN08_005575</name>
</gene>
<accession>A0AAV8V205</accession>
<organism evidence="2 3">
    <name type="scientific">Rhodosorus marinus</name>
    <dbReference type="NCBI Taxonomy" id="101924"/>
    <lineage>
        <taxon>Eukaryota</taxon>
        <taxon>Rhodophyta</taxon>
        <taxon>Stylonematophyceae</taxon>
        <taxon>Stylonematales</taxon>
        <taxon>Stylonemataceae</taxon>
        <taxon>Rhodosorus</taxon>
    </lineage>
</organism>
<dbReference type="AlphaFoldDB" id="A0AAV8V205"/>
<evidence type="ECO:0000313" key="2">
    <source>
        <dbReference type="EMBL" id="KAJ8908871.1"/>
    </source>
</evidence>
<evidence type="ECO:0000313" key="3">
    <source>
        <dbReference type="Proteomes" id="UP001157974"/>
    </source>
</evidence>
<protein>
    <submittedName>
        <fullName evidence="2">Uncharacterized protein</fullName>
    </submittedName>
</protein>
<name>A0AAV8V205_9RHOD</name>
<dbReference type="Proteomes" id="UP001157974">
    <property type="component" value="Unassembled WGS sequence"/>
</dbReference>